<evidence type="ECO:0000256" key="5">
    <source>
        <dbReference type="ARBA" id="ARBA00022737"/>
    </source>
</evidence>
<dbReference type="SUPFAM" id="SSF51120">
    <property type="entry name" value="beta-Roll"/>
    <property type="match status" value="13"/>
</dbReference>
<dbReference type="Gene3D" id="2.60.40.10">
    <property type="entry name" value="Immunoglobulins"/>
    <property type="match status" value="1"/>
</dbReference>
<protein>
    <submittedName>
        <fullName evidence="10">Hemolysin type calcium-binding protein</fullName>
    </submittedName>
</protein>
<dbReference type="InterPro" id="IPR015919">
    <property type="entry name" value="Cadherin-like_sf"/>
</dbReference>
<evidence type="ECO:0000259" key="9">
    <source>
        <dbReference type="SMART" id="SM00736"/>
    </source>
</evidence>
<keyword evidence="4" id="KW-0800">Toxin</keyword>
<evidence type="ECO:0000256" key="1">
    <source>
        <dbReference type="ARBA" id="ARBA00004370"/>
    </source>
</evidence>
<dbReference type="Gene3D" id="2.60.40.2700">
    <property type="match status" value="3"/>
</dbReference>
<evidence type="ECO:0000256" key="3">
    <source>
        <dbReference type="ARBA" id="ARBA00022525"/>
    </source>
</evidence>
<keyword evidence="7" id="KW-0472">Membrane</keyword>
<feature type="compositionally biased region" description="Basic and acidic residues" evidence="8">
    <location>
        <begin position="900"/>
        <end position="909"/>
    </location>
</feature>
<accession>A0A497XCX1</accession>
<dbReference type="InterPro" id="IPR025592">
    <property type="entry name" value="DUF4347"/>
</dbReference>
<feature type="compositionally biased region" description="Polar residues" evidence="8">
    <location>
        <begin position="2251"/>
        <end position="2261"/>
    </location>
</feature>
<dbReference type="SMART" id="SM00736">
    <property type="entry name" value="CADG"/>
    <property type="match status" value="1"/>
</dbReference>
<name>A0A497XCX1_9PROT</name>
<organism evidence="10 11">
    <name type="scientific">Sulfurisoma sediminicola</name>
    <dbReference type="NCBI Taxonomy" id="1381557"/>
    <lineage>
        <taxon>Bacteria</taxon>
        <taxon>Pseudomonadati</taxon>
        <taxon>Pseudomonadota</taxon>
        <taxon>Betaproteobacteria</taxon>
        <taxon>Nitrosomonadales</taxon>
        <taxon>Sterolibacteriaceae</taxon>
        <taxon>Sulfurisoma</taxon>
    </lineage>
</organism>
<feature type="domain" description="Dystroglycan-type cadherin-like" evidence="9">
    <location>
        <begin position="1454"/>
        <end position="1556"/>
    </location>
</feature>
<keyword evidence="3" id="KW-0964">Secreted</keyword>
<dbReference type="InterPro" id="IPR006644">
    <property type="entry name" value="Cadg"/>
</dbReference>
<evidence type="ECO:0000256" key="2">
    <source>
        <dbReference type="ARBA" id="ARBA00004613"/>
    </source>
</evidence>
<evidence type="ECO:0000256" key="4">
    <source>
        <dbReference type="ARBA" id="ARBA00022656"/>
    </source>
</evidence>
<dbReference type="InterPro" id="IPR011049">
    <property type="entry name" value="Serralysin-like_metalloprot_C"/>
</dbReference>
<dbReference type="PANTHER" id="PTHR38340">
    <property type="entry name" value="S-LAYER PROTEIN"/>
    <property type="match status" value="1"/>
</dbReference>
<evidence type="ECO:0000256" key="6">
    <source>
        <dbReference type="ARBA" id="ARBA00023026"/>
    </source>
</evidence>
<dbReference type="SUPFAM" id="SSF49313">
    <property type="entry name" value="Cadherin-like"/>
    <property type="match status" value="1"/>
</dbReference>
<dbReference type="RefSeq" id="WP_275540524.1">
    <property type="nucleotide sequence ID" value="NZ_BHVV01000006.1"/>
</dbReference>
<keyword evidence="5" id="KW-0677">Repeat</keyword>
<dbReference type="PRINTS" id="PR01488">
    <property type="entry name" value="RTXTOXINA"/>
</dbReference>
<proteinExistence type="predicted"/>
<dbReference type="GO" id="GO:0016020">
    <property type="term" value="C:membrane"/>
    <property type="evidence" value="ECO:0007669"/>
    <property type="project" value="UniProtKB-SubCell"/>
</dbReference>
<dbReference type="InterPro" id="IPR050557">
    <property type="entry name" value="RTX_toxin/Mannuronan_C5-epim"/>
</dbReference>
<evidence type="ECO:0000256" key="7">
    <source>
        <dbReference type="ARBA" id="ARBA00023136"/>
    </source>
</evidence>
<dbReference type="Gene3D" id="2.150.10.10">
    <property type="entry name" value="Serralysin-like metalloprotease, C-terminal"/>
    <property type="match status" value="12"/>
</dbReference>
<gene>
    <name evidence="10" type="ORF">DFR35_1441</name>
</gene>
<dbReference type="Pfam" id="PF14252">
    <property type="entry name" value="DUF4347"/>
    <property type="match status" value="1"/>
</dbReference>
<dbReference type="InterPro" id="IPR003995">
    <property type="entry name" value="RTX_toxin_determinant-A"/>
</dbReference>
<dbReference type="PROSITE" id="PS00330">
    <property type="entry name" value="HEMOLYSIN_CALCIUM"/>
    <property type="match status" value="12"/>
</dbReference>
<dbReference type="Pfam" id="PF05345">
    <property type="entry name" value="He_PIG"/>
    <property type="match status" value="1"/>
</dbReference>
<dbReference type="PRINTS" id="PR00313">
    <property type="entry name" value="CABNDNGRPT"/>
</dbReference>
<comment type="caution">
    <text evidence="10">The sequence shown here is derived from an EMBL/GenBank/DDBJ whole genome shotgun (WGS) entry which is preliminary data.</text>
</comment>
<reference evidence="10 11" key="1">
    <citation type="submission" date="2018-10" db="EMBL/GenBank/DDBJ databases">
        <title>Genomic Encyclopedia of Type Strains, Phase IV (KMG-IV): sequencing the most valuable type-strain genomes for metagenomic binning, comparative biology and taxonomic classification.</title>
        <authorList>
            <person name="Goeker M."/>
        </authorList>
    </citation>
    <scope>NUCLEOTIDE SEQUENCE [LARGE SCALE GENOMIC DNA]</scope>
    <source>
        <strain evidence="10 11">DSM 26916</strain>
    </source>
</reference>
<evidence type="ECO:0000313" key="11">
    <source>
        <dbReference type="Proteomes" id="UP000268908"/>
    </source>
</evidence>
<dbReference type="Pfam" id="PF00353">
    <property type="entry name" value="HemolysinCabind"/>
    <property type="match status" value="23"/>
</dbReference>
<dbReference type="InterPro" id="IPR001343">
    <property type="entry name" value="Hemolysn_Ca-bd"/>
</dbReference>
<evidence type="ECO:0000256" key="8">
    <source>
        <dbReference type="SAM" id="MobiDB-lite"/>
    </source>
</evidence>
<keyword evidence="11" id="KW-1185">Reference proteome</keyword>
<dbReference type="InterPro" id="IPR019960">
    <property type="entry name" value="T1SS_VCA0849"/>
</dbReference>
<feature type="region of interest" description="Disordered" evidence="8">
    <location>
        <begin position="2251"/>
        <end position="2272"/>
    </location>
</feature>
<dbReference type="InterPro" id="IPR018511">
    <property type="entry name" value="Hemolysin-typ_Ca-bd_CS"/>
</dbReference>
<dbReference type="Proteomes" id="UP000268908">
    <property type="component" value="Unassembled WGS sequence"/>
</dbReference>
<dbReference type="PANTHER" id="PTHR38340:SF1">
    <property type="entry name" value="S-LAYER PROTEIN"/>
    <property type="match status" value="1"/>
</dbReference>
<sequence>MITNIVFVDSRINGYEALIQALDQPAEVFFIDESSDGLEQIAAQLQGRTDIDAVHILSHGSEGALYLGSSLLSAGNIADYADQLSTIGSALSGSGDILLYGCNVAEGATGREFIDAIARYTGADVAASTDLTGAATLGANWTLEAQSGIVEAAALAMTGYAGVLGTFEGTPGSDTLWGTSSDDILTGFAGDDTYYVDSTGDVVIEASDEGIDTVNASISGYVLADNVENLNLIGLGTSGTGNDLDNTIVGNSSFASVIDGGLGADTMHGMSAYYDVYYVDNAGDVIIDHSDNNGVFASIDYTLIYTFETRLVDLTLIGTDNLNGTGNQFGNTIVGNSGNNILDGGAGGDALQGGQGNDTYILDNVSDGISESFNEGTDSVRSSVTFSLAANLENLELTGTYNLDGTGNELDNVIVGNAGINHLDGGAGNDRLEGGDGNDFLTGGTGVDVFVLGAGSKDFITDFVTGTGGDRIDLGAVIAGFTNYTLGANPFATGHVRLVSSFDFYGTAIQVDIDGGGDAYVTCGVLMNVQPTVPTAANFVGDFDPAQQPDQPHSGDITIPATATEGDWLLSTDTIDDPDNAGLRSYQWQRSSDGSNWTNIDGLAGTQSAFWPDDIDVGKQLRLVASYTDGRGFQTTITTTATAAVVNVNDAPTGGVTVSGTAKEQRTLTAGNTLGDADGLGTIAYQWQSSADGSNWNDIGGATAGSLVLGDAQVGTHVRVVASFTDLHGTLESVASDPTGTVANTIDYSSVSWTLGTGVEDLVLTGTADIDGTGNELDNRITGNSGNNILDGKLGWDTLTGGAGNDSYFVDSTHDVVVEAYDEGIDGVTISVDYQLSANVENLTVATGGTLLHGAGNALDNTLDGNNGYELTLDGNGGNDILIGGTGADTLDGGDGNDSLDGRQGDDTLKGGAGDDTYFVGSTGDVIEEFSTGGTDTVRSSAVSYTLSGNVENLILTDAAIEGLGNGLDNTITGTDGDNGLDGGAGNDTLTGGAGNDIYFVDAAGDIIVEQSGGGTDQVFSRIATYTLAAHVENLTLYASFAVTHLTGNDLDNVITGGEGINYIDGGAGADTMNGDVGNDFYYVDNIGDVISDPAGYNTVFSSISLALPNVAVFLTLTGSANLDGTGNLGTNYITGNSGNNVLDGGGGAYDTLKGGAGDDTYIVRRWDDTVIENANEGVDSVIASDSFVLSGDVENLILTGSNNLDGTGNGLGNVITGNAGINHLDGGAGDDVLDGGAGNDFLTGGAGVDTFKLSTGSKDWITDFVAGAGGDKLDLSGVLAGLSNYTADGNPFASGHVRLAWSEADAYGSWLQVDNDGGGNGFVTIGLLQNVDFTLLTADNFVGGLNPAEQPNQAPVGTVDISGSATEDQWLQSVRNFSDPDGLGEFGYQWQSSTDGISWTNLGGGTQPAFLLGHAEIGLQIRVVESYTDYRGFPESVVSAATTAVVAVNHAPKLVSEVPNQDATDGIAFNYVVPVGTFADIDIDVGDSLSFGATLANGSALPAWLDFDGATRTFAGTPATADIGSLNIKITASDESSLSVSDTFFINVAVNHTITGTAGDDTLTGSVGVAEILVGGLGNDTYVIGDNLHSVVENVGEGTDTVIASVDYQLPANVENLMLGGTWRTGAGNALDNRLDGSGGYSITLYGNGGNDILIGSNSADTLDGGDGNDSLDGRQGNDTLKGGVGNDTYFVGSTSDVIEEFSTGGTDTVFSSAGSYTLSANVENLILTDTAIEGIGNGLDNVITGTDGNNTLRGGAGNDTLTGGAGNDIYVVDSAADVVVELTGEGIDEVFCTIATYTLSANVENLQLYADLAVTHLTGNDLDNAISSGDGIDYIDGGAGADTMNGGAGNDFYYVDNAGDVISDPSGYDTVYSSVSYTLSGYLKYLTLTGTANLNGTGNYNDNYITGNSGNNILDSGAGYLDTLSGGAGDDTYIVQSGADVIIENTGEGIDRVIASDNFVLPDNVENLELTGTIFNLSGTGNDLDNLIVGNGADNLLAGHGGNDTLRGGLGTDTLDGGAGNDTADFSDATAAVVVALTAGSATATGGATDFLVNIENLTGGSGNDSLGGDDGDNVLIGGAGDDALSGGLGNDTLKGGLGRDTLDGGGGNDTADFGDLSVRVVANLGGTVVSGYVTTAGGAIDKLKNIENLAGGSGGDTLTGDAGANVLIGNGGNDVLSGGGGADTLIGGAGNDIYVVDALDTISESLAEGADTVRAGVSWTLGPNLERLELLAGAGNINGTGNAENNTLVGNEGDNTLSGGDGNDTLRGGLGSDALDGGVGIDTADFSDATTAVTVVLSAGAGTATGGSTDNLSNIENLTGGAGNDTLGGDDGANILSGGAGNDTLTGGGGADRLTGGTAADRLDGGDGNDVYVVDDVGDVVIEGSGPFSGIDAVVSSVSYSLTANVEQLYLNGSNLNGSGNDLGNWIRGTAGDNILDGASGYDWVAYGNATNGVVVDLSQTSAQNTGCGMDTLLNFEAVNGSQFNDFLTGNAAANTLSGNAGDDVLNGGAGNDTLNGGSGADTFVFDTTPNATTNFDRISDFVAAIDKFALDRNVFTGLGNGALAADAFVSGAGRKTAADALDRIIYNVTAGVLYFDADGSATASAPIAFAQISSAVKPTLTAADFVVFTGI</sequence>
<evidence type="ECO:0000313" key="10">
    <source>
        <dbReference type="EMBL" id="RLJ64793.1"/>
    </source>
</evidence>
<dbReference type="NCBIfam" id="TIGR03661">
    <property type="entry name" value="T1SS_VCA0849"/>
    <property type="match status" value="1"/>
</dbReference>
<feature type="region of interest" description="Disordered" evidence="8">
    <location>
        <begin position="893"/>
        <end position="914"/>
    </location>
</feature>
<comment type="subcellular location">
    <subcellularLocation>
        <location evidence="1">Membrane</location>
    </subcellularLocation>
    <subcellularLocation>
        <location evidence="2">Secreted</location>
    </subcellularLocation>
</comment>
<dbReference type="GO" id="GO:0005509">
    <property type="term" value="F:calcium ion binding"/>
    <property type="evidence" value="ECO:0007669"/>
    <property type="project" value="InterPro"/>
</dbReference>
<dbReference type="GO" id="GO:0005576">
    <property type="term" value="C:extracellular region"/>
    <property type="evidence" value="ECO:0007669"/>
    <property type="project" value="UniProtKB-SubCell"/>
</dbReference>
<dbReference type="GO" id="GO:0090729">
    <property type="term" value="F:toxin activity"/>
    <property type="evidence" value="ECO:0007669"/>
    <property type="project" value="UniProtKB-KW"/>
</dbReference>
<dbReference type="EMBL" id="RCCI01000005">
    <property type="protein sequence ID" value="RLJ64793.1"/>
    <property type="molecule type" value="Genomic_DNA"/>
</dbReference>
<keyword evidence="6" id="KW-0843">Virulence</keyword>
<dbReference type="InterPro" id="IPR013783">
    <property type="entry name" value="Ig-like_fold"/>
</dbReference>